<accession>A0ABW3CMS0</accession>
<protein>
    <submittedName>
        <fullName evidence="3">Pyridoxamine 5'-phosphate oxidase family protein</fullName>
        <ecNumber evidence="3">1.-.-.-</ecNumber>
        <ecNumber evidence="3">1.4.3.5</ecNumber>
    </submittedName>
</protein>
<dbReference type="Proteomes" id="UP001597083">
    <property type="component" value="Unassembled WGS sequence"/>
</dbReference>
<dbReference type="GO" id="GO:0004733">
    <property type="term" value="F:pyridoxamine phosphate oxidase activity"/>
    <property type="evidence" value="ECO:0007669"/>
    <property type="project" value="UniProtKB-EC"/>
</dbReference>
<dbReference type="Gene3D" id="2.30.110.10">
    <property type="entry name" value="Electron Transport, Fmn-binding Protein, Chain A"/>
    <property type="match status" value="1"/>
</dbReference>
<organism evidence="3 4">
    <name type="scientific">Actinomadura adrarensis</name>
    <dbReference type="NCBI Taxonomy" id="1819600"/>
    <lineage>
        <taxon>Bacteria</taxon>
        <taxon>Bacillati</taxon>
        <taxon>Actinomycetota</taxon>
        <taxon>Actinomycetes</taxon>
        <taxon>Streptosporangiales</taxon>
        <taxon>Thermomonosporaceae</taxon>
        <taxon>Actinomadura</taxon>
    </lineage>
</organism>
<dbReference type="Pfam" id="PF01243">
    <property type="entry name" value="PNPOx_N"/>
    <property type="match status" value="1"/>
</dbReference>
<reference evidence="4" key="1">
    <citation type="journal article" date="2019" name="Int. J. Syst. Evol. Microbiol.">
        <title>The Global Catalogue of Microorganisms (GCM) 10K type strain sequencing project: providing services to taxonomists for standard genome sequencing and annotation.</title>
        <authorList>
            <consortium name="The Broad Institute Genomics Platform"/>
            <consortium name="The Broad Institute Genome Sequencing Center for Infectious Disease"/>
            <person name="Wu L."/>
            <person name="Ma J."/>
        </authorList>
    </citation>
    <scope>NUCLEOTIDE SEQUENCE [LARGE SCALE GENOMIC DNA]</scope>
    <source>
        <strain evidence="4">JCM 31696</strain>
    </source>
</reference>
<dbReference type="PANTHER" id="PTHR35176:SF4">
    <property type="entry name" value="PYRIDOXAMINE 5'-PHOSPHATE OXIDASE-RELATED FMN-BINDING"/>
    <property type="match status" value="1"/>
</dbReference>
<keyword evidence="4" id="KW-1185">Reference proteome</keyword>
<dbReference type="PANTHER" id="PTHR35176">
    <property type="entry name" value="HEME OXYGENASE HI_0854-RELATED"/>
    <property type="match status" value="1"/>
</dbReference>
<evidence type="ECO:0000256" key="1">
    <source>
        <dbReference type="ARBA" id="ARBA00023002"/>
    </source>
</evidence>
<dbReference type="InterPro" id="IPR052019">
    <property type="entry name" value="F420H2_bilvrd_red/Heme_oxyg"/>
</dbReference>
<dbReference type="EC" id="1.4.3.5" evidence="3"/>
<dbReference type="InterPro" id="IPR012349">
    <property type="entry name" value="Split_barrel_FMN-bd"/>
</dbReference>
<evidence type="ECO:0000313" key="4">
    <source>
        <dbReference type="Proteomes" id="UP001597083"/>
    </source>
</evidence>
<proteinExistence type="predicted"/>
<dbReference type="EMBL" id="JBHTIR010003806">
    <property type="protein sequence ID" value="MFD0855823.1"/>
    <property type="molecule type" value="Genomic_DNA"/>
</dbReference>
<sequence>MATQRLAAPTAFAPIMFGAPAPPGDLLSWNWAERRLREAEHYWIATTRPGGRPHCRPVWGVWLDDGFWFSTGSLAARNLESSDQITVHLEGGREVVIVEGTARPESDPDSLQTMCDAYGPKYDHPISPYEDGTVRDSSGTGGPAYLVIPHVVFGWDENMSSPTRWTF</sequence>
<dbReference type="EC" id="1.-.-.-" evidence="3"/>
<comment type="caution">
    <text evidence="3">The sequence shown here is derived from an EMBL/GenBank/DDBJ whole genome shotgun (WGS) entry which is preliminary data.</text>
</comment>
<evidence type="ECO:0000313" key="3">
    <source>
        <dbReference type="EMBL" id="MFD0855823.1"/>
    </source>
</evidence>
<keyword evidence="1 3" id="KW-0560">Oxidoreductase</keyword>
<name>A0ABW3CMS0_9ACTN</name>
<dbReference type="InterPro" id="IPR011576">
    <property type="entry name" value="Pyridox_Oxase_N"/>
</dbReference>
<evidence type="ECO:0000259" key="2">
    <source>
        <dbReference type="Pfam" id="PF01243"/>
    </source>
</evidence>
<gene>
    <name evidence="3" type="ORF">ACFQ07_26510</name>
</gene>
<feature type="domain" description="Pyridoxamine 5'-phosphate oxidase N-terminal" evidence="2">
    <location>
        <begin position="36"/>
        <end position="123"/>
    </location>
</feature>
<dbReference type="SUPFAM" id="SSF50475">
    <property type="entry name" value="FMN-binding split barrel"/>
    <property type="match status" value="1"/>
</dbReference>